<proteinExistence type="predicted"/>
<keyword evidence="2" id="KW-1185">Reference proteome</keyword>
<organism evidence="1 2">
    <name type="scientific">Pieris macdunnoughi</name>
    <dbReference type="NCBI Taxonomy" id="345717"/>
    <lineage>
        <taxon>Eukaryota</taxon>
        <taxon>Metazoa</taxon>
        <taxon>Ecdysozoa</taxon>
        <taxon>Arthropoda</taxon>
        <taxon>Hexapoda</taxon>
        <taxon>Insecta</taxon>
        <taxon>Pterygota</taxon>
        <taxon>Neoptera</taxon>
        <taxon>Endopterygota</taxon>
        <taxon>Lepidoptera</taxon>
        <taxon>Glossata</taxon>
        <taxon>Ditrysia</taxon>
        <taxon>Papilionoidea</taxon>
        <taxon>Pieridae</taxon>
        <taxon>Pierinae</taxon>
        <taxon>Pieris</taxon>
    </lineage>
</organism>
<evidence type="ECO:0008006" key="3">
    <source>
        <dbReference type="Google" id="ProtNLM"/>
    </source>
</evidence>
<accession>A0A821MTT4</accession>
<evidence type="ECO:0000313" key="1">
    <source>
        <dbReference type="EMBL" id="CAF4774704.1"/>
    </source>
</evidence>
<protein>
    <recommendedName>
        <fullName evidence="3">Regulatory protein zeste</fullName>
    </recommendedName>
</protein>
<name>A0A821MTT4_9NEOP</name>
<gene>
    <name evidence="1" type="ORF">PMACD_LOCUS2023</name>
</gene>
<sequence length="293" mass="32745">MERRAHPSNIQLEILLKFLEHQPSLAKGCPKIFAAREYANAEWSKLALKLNSVRGGSVKSPKRWMKYWSDKKSAVKKKAAISTGQRRQTGGGIAEIMQLTKLEERILTLTVGDRFYEGVSSLRVHPFSDPTSSSSGSIRIFTPPNSIAPVSLIEPNTISNISPKIQETPIIAENIDDSTVYSLINSDVETSKYPEQPQSSSDVSIPSRVRRRFGLQPSPPSQHRNYFNSITEKLLRIEEQRLDLDKKLLDLLNQQSINNNLLIQTVNHSQQAISESQKAMAEALTAIAIAINK</sequence>
<dbReference type="OrthoDB" id="8045892at2759"/>
<dbReference type="AlphaFoldDB" id="A0A821MTT4"/>
<dbReference type="EMBL" id="CAJOBZ010000003">
    <property type="protein sequence ID" value="CAF4774704.1"/>
    <property type="molecule type" value="Genomic_DNA"/>
</dbReference>
<dbReference type="Proteomes" id="UP000663880">
    <property type="component" value="Unassembled WGS sequence"/>
</dbReference>
<reference evidence="1" key="1">
    <citation type="submission" date="2021-02" db="EMBL/GenBank/DDBJ databases">
        <authorList>
            <person name="Steward A R."/>
        </authorList>
    </citation>
    <scope>NUCLEOTIDE SEQUENCE</scope>
</reference>
<evidence type="ECO:0000313" key="2">
    <source>
        <dbReference type="Proteomes" id="UP000663880"/>
    </source>
</evidence>
<comment type="caution">
    <text evidence="1">The sequence shown here is derived from an EMBL/GenBank/DDBJ whole genome shotgun (WGS) entry which is preliminary data.</text>
</comment>